<comment type="caution">
    <text evidence="2">The sequence shown here is derived from an EMBL/GenBank/DDBJ whole genome shotgun (WGS) entry which is preliminary data.</text>
</comment>
<keyword evidence="1" id="KW-0732">Signal</keyword>
<organism evidence="2 3">
    <name type="scientific">Pontibacter burrus</name>
    <dbReference type="NCBI Taxonomy" id="2704466"/>
    <lineage>
        <taxon>Bacteria</taxon>
        <taxon>Pseudomonadati</taxon>
        <taxon>Bacteroidota</taxon>
        <taxon>Cytophagia</taxon>
        <taxon>Cytophagales</taxon>
        <taxon>Hymenobacteraceae</taxon>
        <taxon>Pontibacter</taxon>
    </lineage>
</organism>
<evidence type="ECO:0008006" key="4">
    <source>
        <dbReference type="Google" id="ProtNLM"/>
    </source>
</evidence>
<evidence type="ECO:0000313" key="3">
    <source>
        <dbReference type="Proteomes" id="UP000474777"/>
    </source>
</evidence>
<dbReference type="Proteomes" id="UP000474777">
    <property type="component" value="Unassembled WGS sequence"/>
</dbReference>
<name>A0A6B3LY41_9BACT</name>
<dbReference type="SUPFAM" id="SSF49464">
    <property type="entry name" value="Carboxypeptidase regulatory domain-like"/>
    <property type="match status" value="1"/>
</dbReference>
<dbReference type="RefSeq" id="WP_163915258.1">
    <property type="nucleotide sequence ID" value="NZ_JAAGWD010000005.1"/>
</dbReference>
<dbReference type="InterPro" id="IPR008969">
    <property type="entry name" value="CarboxyPept-like_regulatory"/>
</dbReference>
<keyword evidence="3" id="KW-1185">Reference proteome</keyword>
<feature type="chain" id="PRO_5025512517" description="Carboxypeptidase-like regulatory domain-containing protein" evidence="1">
    <location>
        <begin position="20"/>
        <end position="882"/>
    </location>
</feature>
<accession>A0A6B3LY41</accession>
<reference evidence="2 3" key="1">
    <citation type="submission" date="2020-02" db="EMBL/GenBank/DDBJ databases">
        <authorList>
            <person name="Kim M.K."/>
        </authorList>
    </citation>
    <scope>NUCLEOTIDE SEQUENCE [LARGE SCALE GENOMIC DNA]</scope>
    <source>
        <strain evidence="2 3">BT327</strain>
    </source>
</reference>
<dbReference type="AlphaFoldDB" id="A0A6B3LY41"/>
<evidence type="ECO:0000313" key="2">
    <source>
        <dbReference type="EMBL" id="NEM98354.1"/>
    </source>
</evidence>
<proteinExistence type="predicted"/>
<sequence length="882" mass="99912">MIRILLLFSALFFSCAAQAQVKITGDVSDTAGIAVEGVSVVVLTQHDNLTLAFGLTDQNGVFSIEVDVAIDSLKVVAQALGYGRQQFVIGNTSQRLRFTLANQSLELREVTVKASPITSSNDTVSYLVTAFTDIKDRSIADVLRKMPGIEVEGNGRILYEGKPIQKFYIEGLDLLEGRYNLASNNLPAADVTSVQILENHQPIRILDSLVTSFSPSLNIKLKNNITTTGTAKVGTGVPFALWDANLTPMLFTRKHQLLASYQTNNAGHDVSTDLKTLTAEDLREQAEWGVSQGELLRLRELSPPRFSGERYLLNNAHLVSANYLRKISKDMQVRVSASYLNDYQRQVGETRSIFFTPGDTVTLRETKNNKLYTNAAEAGVTMYRNTADKFLENRLRLKGSWDSKWGSILSSGNSLRQDLVNPSYSAANRLRVIQPFGKQLIEFSSVVSLDIMRQQLNIEPGQFGGLMAERQQVDEMEQQLQSLAFHTYNTASLTKALDNWTLNQKVGVQLEHQELGSNLLSILYGEEPRQKSLAVNKLGWQRMRYFIESEAEYKTARWSINARLPVNYRVFEFGHIPHLSGNRLNGVTAEPGIAGRFNLTPMWKATASFRMTNHYGTLDQFTSAYLLRDYRTLQLYDAPLQERQTRNYMLGLAYRNALKSLFTNLTYTYSSSESNLLYQNSLNEDGSLVVSGIEQRNPMEYHSLAWQGSKYFSELRTTLKLGSNFYVSNRKQLLNDRLVDVAHRYYSVRTEVNAKLFEWLSVNYIANLSLLDGVVGQKNMGEVYQQDYILDLSFYPVENHYFGLKTDAYVTSGADNGTPKYYFTDAVYRFSFGKRKIDTELRWTNIFNTSEFIHVYTDGFARVENLYRLRPSQLMVSLKFAL</sequence>
<feature type="signal peptide" evidence="1">
    <location>
        <begin position="1"/>
        <end position="19"/>
    </location>
</feature>
<gene>
    <name evidence="2" type="ORF">GXP69_11665</name>
</gene>
<evidence type="ECO:0000256" key="1">
    <source>
        <dbReference type="SAM" id="SignalP"/>
    </source>
</evidence>
<dbReference type="EMBL" id="JAAGWD010000005">
    <property type="protein sequence ID" value="NEM98354.1"/>
    <property type="molecule type" value="Genomic_DNA"/>
</dbReference>
<protein>
    <recommendedName>
        <fullName evidence="4">Carboxypeptidase-like regulatory domain-containing protein</fullName>
    </recommendedName>
</protein>
<dbReference type="PROSITE" id="PS51257">
    <property type="entry name" value="PROKAR_LIPOPROTEIN"/>
    <property type="match status" value="1"/>
</dbReference>
<dbReference type="SUPFAM" id="SSF56935">
    <property type="entry name" value="Porins"/>
    <property type="match status" value="1"/>
</dbReference>